<keyword evidence="3" id="KW-1185">Reference proteome</keyword>
<evidence type="ECO:0000256" key="1">
    <source>
        <dbReference type="SAM" id="MobiDB-lite"/>
    </source>
</evidence>
<organism evidence="2 3">
    <name type="scientific">Arachis hypogaea</name>
    <name type="common">Peanut</name>
    <dbReference type="NCBI Taxonomy" id="3818"/>
    <lineage>
        <taxon>Eukaryota</taxon>
        <taxon>Viridiplantae</taxon>
        <taxon>Streptophyta</taxon>
        <taxon>Embryophyta</taxon>
        <taxon>Tracheophyta</taxon>
        <taxon>Spermatophyta</taxon>
        <taxon>Magnoliopsida</taxon>
        <taxon>eudicotyledons</taxon>
        <taxon>Gunneridae</taxon>
        <taxon>Pentapetalae</taxon>
        <taxon>rosids</taxon>
        <taxon>fabids</taxon>
        <taxon>Fabales</taxon>
        <taxon>Fabaceae</taxon>
        <taxon>Papilionoideae</taxon>
        <taxon>50 kb inversion clade</taxon>
        <taxon>dalbergioids sensu lato</taxon>
        <taxon>Dalbergieae</taxon>
        <taxon>Pterocarpus clade</taxon>
        <taxon>Arachis</taxon>
    </lineage>
</organism>
<sequence>MAIFSGDISSSEDLLQQRSPPAMSAPATIFLLQRRSLPASSWSSCVLSAKSLVSPFCSGSAAQFATFHILRFKMEYVRMAQGSGKALVSLINQVLDLAKIEAVVFSSLQKKWTGTIMDKSLSGSSSSVSSNELELMQMNRCMMHCLNGSSRMHPCEELFEFHSSGDFGLNPLKHWQTRFDSATLQ</sequence>
<dbReference type="Proteomes" id="UP000289738">
    <property type="component" value="Chromosome A04"/>
</dbReference>
<comment type="caution">
    <text evidence="2">The sequence shown here is derived from an EMBL/GenBank/DDBJ whole genome shotgun (WGS) entry which is preliminary data.</text>
</comment>
<evidence type="ECO:0000313" key="2">
    <source>
        <dbReference type="EMBL" id="RYR61865.1"/>
    </source>
</evidence>
<dbReference type="AlphaFoldDB" id="A0A445DFA7"/>
<protein>
    <submittedName>
        <fullName evidence="2">Uncharacterized protein</fullName>
    </submittedName>
</protein>
<feature type="compositionally biased region" description="Polar residues" evidence="1">
    <location>
        <begin position="7"/>
        <end position="19"/>
    </location>
</feature>
<gene>
    <name evidence="2" type="ORF">Ahy_A04g019100</name>
</gene>
<proteinExistence type="predicted"/>
<feature type="region of interest" description="Disordered" evidence="1">
    <location>
        <begin position="1"/>
        <end position="20"/>
    </location>
</feature>
<evidence type="ECO:0000313" key="3">
    <source>
        <dbReference type="Proteomes" id="UP000289738"/>
    </source>
</evidence>
<reference evidence="2 3" key="1">
    <citation type="submission" date="2019-01" db="EMBL/GenBank/DDBJ databases">
        <title>Sequencing of cultivated peanut Arachis hypogaea provides insights into genome evolution and oil improvement.</title>
        <authorList>
            <person name="Chen X."/>
        </authorList>
    </citation>
    <scope>NUCLEOTIDE SEQUENCE [LARGE SCALE GENOMIC DNA]</scope>
    <source>
        <strain evidence="3">cv. Fuhuasheng</strain>
        <tissue evidence="2">Leaves</tissue>
    </source>
</reference>
<accession>A0A445DFA7</accession>
<name>A0A445DFA7_ARAHY</name>
<dbReference type="EMBL" id="SDMP01000004">
    <property type="protein sequence ID" value="RYR61865.1"/>
    <property type="molecule type" value="Genomic_DNA"/>
</dbReference>